<evidence type="ECO:0000313" key="2">
    <source>
        <dbReference type="EMBL" id="KAH8075993.1"/>
    </source>
</evidence>
<evidence type="ECO:0000313" key="3">
    <source>
        <dbReference type="Proteomes" id="UP000813824"/>
    </source>
</evidence>
<keyword evidence="3" id="KW-1185">Reference proteome</keyword>
<dbReference type="InterPro" id="IPR053203">
    <property type="entry name" value="Cisplatin_resist-associated"/>
</dbReference>
<feature type="compositionally biased region" description="Basic and acidic residues" evidence="1">
    <location>
        <begin position="12"/>
        <end position="21"/>
    </location>
</feature>
<dbReference type="PANTHER" id="PTHR34693:SF1">
    <property type="entry name" value="PROTEIN PAR32"/>
    <property type="match status" value="1"/>
</dbReference>
<organism evidence="2 3">
    <name type="scientific">Cristinia sonorae</name>
    <dbReference type="NCBI Taxonomy" id="1940300"/>
    <lineage>
        <taxon>Eukaryota</taxon>
        <taxon>Fungi</taxon>
        <taxon>Dikarya</taxon>
        <taxon>Basidiomycota</taxon>
        <taxon>Agaricomycotina</taxon>
        <taxon>Agaricomycetes</taxon>
        <taxon>Agaricomycetidae</taxon>
        <taxon>Agaricales</taxon>
        <taxon>Pleurotineae</taxon>
        <taxon>Stephanosporaceae</taxon>
        <taxon>Cristinia</taxon>
    </lineage>
</organism>
<dbReference type="Proteomes" id="UP000813824">
    <property type="component" value="Unassembled WGS sequence"/>
</dbReference>
<dbReference type="InterPro" id="IPR022024">
    <property type="entry name" value="DUF3602"/>
</dbReference>
<feature type="region of interest" description="Disordered" evidence="1">
    <location>
        <begin position="1"/>
        <end position="94"/>
    </location>
</feature>
<dbReference type="AlphaFoldDB" id="A0A8K0UCR6"/>
<feature type="region of interest" description="Disordered" evidence="1">
    <location>
        <begin position="112"/>
        <end position="167"/>
    </location>
</feature>
<protein>
    <submittedName>
        <fullName evidence="2">Uncharacterized protein</fullName>
    </submittedName>
</protein>
<feature type="compositionally biased region" description="Basic and acidic residues" evidence="1">
    <location>
        <begin position="226"/>
        <end position="246"/>
    </location>
</feature>
<feature type="region of interest" description="Disordered" evidence="1">
    <location>
        <begin position="182"/>
        <end position="292"/>
    </location>
</feature>
<evidence type="ECO:0000256" key="1">
    <source>
        <dbReference type="SAM" id="MobiDB-lite"/>
    </source>
</evidence>
<dbReference type="EMBL" id="JAEVFJ010000068">
    <property type="protein sequence ID" value="KAH8075993.1"/>
    <property type="molecule type" value="Genomic_DNA"/>
</dbReference>
<accession>A0A8K0UCR6</accession>
<sequence>MDIATVAPNDRSVSRGREKVFHSSGRGGVGNIRRNSDGPSSPVQPEPVRGREPTVAQERVDASSQAIGRGGVGNIRSHSRARATSHAPDGAPETAAIINDIAESRAEYERGVIQSSEEAAKNVQKSGRGGSGNIVTSRSRSRVTQDKVHSTGRGGRGNLYPGSGEDADELEEFDRLAISHEEGIHSTGRGGVANITGVHSPPNEAHPHVNGTYEAMGRGGAGNIRSRSDSRNAEGRDRSASKDRSGISKIWNKMSRQLSTDSESKSRENSRGRVISPRRSDGTDVGDVPQHE</sequence>
<comment type="caution">
    <text evidence="2">The sequence shown here is derived from an EMBL/GenBank/DDBJ whole genome shotgun (WGS) entry which is preliminary data.</text>
</comment>
<name>A0A8K0UCR6_9AGAR</name>
<dbReference type="PANTHER" id="PTHR34693">
    <property type="entry name" value="PROTEIN PAR32"/>
    <property type="match status" value="1"/>
</dbReference>
<proteinExistence type="predicted"/>
<reference evidence="2" key="1">
    <citation type="journal article" date="2021" name="New Phytol.">
        <title>Evolutionary innovations through gain and loss of genes in the ectomycorrhizal Boletales.</title>
        <authorList>
            <person name="Wu G."/>
            <person name="Miyauchi S."/>
            <person name="Morin E."/>
            <person name="Kuo A."/>
            <person name="Drula E."/>
            <person name="Varga T."/>
            <person name="Kohler A."/>
            <person name="Feng B."/>
            <person name="Cao Y."/>
            <person name="Lipzen A."/>
            <person name="Daum C."/>
            <person name="Hundley H."/>
            <person name="Pangilinan J."/>
            <person name="Johnson J."/>
            <person name="Barry K."/>
            <person name="LaButti K."/>
            <person name="Ng V."/>
            <person name="Ahrendt S."/>
            <person name="Min B."/>
            <person name="Choi I.G."/>
            <person name="Park H."/>
            <person name="Plett J.M."/>
            <person name="Magnuson J."/>
            <person name="Spatafora J.W."/>
            <person name="Nagy L.G."/>
            <person name="Henrissat B."/>
            <person name="Grigoriev I.V."/>
            <person name="Yang Z.L."/>
            <person name="Xu J."/>
            <person name="Martin F.M."/>
        </authorList>
    </citation>
    <scope>NUCLEOTIDE SEQUENCE</scope>
    <source>
        <strain evidence="2">KKN 215</strain>
    </source>
</reference>
<gene>
    <name evidence="2" type="ORF">BXZ70DRAFT_1013089</name>
</gene>
<dbReference type="Pfam" id="PF12223">
    <property type="entry name" value="DUF3602"/>
    <property type="match status" value="1"/>
</dbReference>
<feature type="compositionally biased region" description="Basic and acidic residues" evidence="1">
    <location>
        <begin position="262"/>
        <end position="271"/>
    </location>
</feature>
<dbReference type="OrthoDB" id="2537432at2759"/>